<dbReference type="AlphaFoldDB" id="A0A067KTN5"/>
<evidence type="ECO:0000256" key="5">
    <source>
        <dbReference type="ARBA" id="ARBA00022723"/>
    </source>
</evidence>
<evidence type="ECO:0000256" key="7">
    <source>
        <dbReference type="ARBA" id="ARBA00023002"/>
    </source>
</evidence>
<dbReference type="Pfam" id="PF00067">
    <property type="entry name" value="p450"/>
    <property type="match status" value="1"/>
</dbReference>
<evidence type="ECO:0000256" key="2">
    <source>
        <dbReference type="ARBA" id="ARBA00010617"/>
    </source>
</evidence>
<evidence type="ECO:0000256" key="4">
    <source>
        <dbReference type="ARBA" id="ARBA00022692"/>
    </source>
</evidence>
<keyword evidence="4" id="KW-0812">Transmembrane</keyword>
<evidence type="ECO:0000256" key="8">
    <source>
        <dbReference type="ARBA" id="ARBA00023004"/>
    </source>
</evidence>
<keyword evidence="5" id="KW-0479">Metal-binding</keyword>
<dbReference type="GO" id="GO:0016705">
    <property type="term" value="F:oxidoreductase activity, acting on paired donors, with incorporation or reduction of molecular oxygen"/>
    <property type="evidence" value="ECO:0007669"/>
    <property type="project" value="InterPro"/>
</dbReference>
<evidence type="ECO:0000256" key="1">
    <source>
        <dbReference type="ARBA" id="ARBA00004167"/>
    </source>
</evidence>
<accession>A0A067KTN5</accession>
<keyword evidence="12" id="KW-1185">Reference proteome</keyword>
<keyword evidence="7" id="KW-0560">Oxidoreductase</keyword>
<evidence type="ECO:0000256" key="3">
    <source>
        <dbReference type="ARBA" id="ARBA00022617"/>
    </source>
</evidence>
<keyword evidence="8" id="KW-0408">Iron</keyword>
<comment type="subcellular location">
    <subcellularLocation>
        <location evidence="1">Membrane</location>
        <topology evidence="1">Single-pass membrane protein</topology>
    </subcellularLocation>
</comment>
<evidence type="ECO:0000313" key="11">
    <source>
        <dbReference type="EMBL" id="KDP35189.1"/>
    </source>
</evidence>
<dbReference type="GO" id="GO:0016020">
    <property type="term" value="C:membrane"/>
    <property type="evidence" value="ECO:0007669"/>
    <property type="project" value="UniProtKB-SubCell"/>
</dbReference>
<evidence type="ECO:0000256" key="10">
    <source>
        <dbReference type="ARBA" id="ARBA00023136"/>
    </source>
</evidence>
<dbReference type="GO" id="GO:0005506">
    <property type="term" value="F:iron ion binding"/>
    <property type="evidence" value="ECO:0007669"/>
    <property type="project" value="InterPro"/>
</dbReference>
<evidence type="ECO:0000313" key="12">
    <source>
        <dbReference type="Proteomes" id="UP000027138"/>
    </source>
</evidence>
<dbReference type="GO" id="GO:0004497">
    <property type="term" value="F:monooxygenase activity"/>
    <property type="evidence" value="ECO:0007669"/>
    <property type="project" value="UniProtKB-KW"/>
</dbReference>
<comment type="similarity">
    <text evidence="2">Belongs to the cytochrome P450 family.</text>
</comment>
<gene>
    <name evidence="11" type="ORF">JCGZ_10723</name>
</gene>
<evidence type="ECO:0000256" key="6">
    <source>
        <dbReference type="ARBA" id="ARBA00022989"/>
    </source>
</evidence>
<dbReference type="PANTHER" id="PTHR24282">
    <property type="entry name" value="CYTOCHROME P450 FAMILY MEMBER"/>
    <property type="match status" value="1"/>
</dbReference>
<dbReference type="OrthoDB" id="1470350at2759"/>
<dbReference type="InterPro" id="IPR001128">
    <property type="entry name" value="Cyt_P450"/>
</dbReference>
<keyword evidence="9" id="KW-0503">Monooxygenase</keyword>
<organism evidence="11 12">
    <name type="scientific">Jatropha curcas</name>
    <name type="common">Barbados nut</name>
    <dbReference type="NCBI Taxonomy" id="180498"/>
    <lineage>
        <taxon>Eukaryota</taxon>
        <taxon>Viridiplantae</taxon>
        <taxon>Streptophyta</taxon>
        <taxon>Embryophyta</taxon>
        <taxon>Tracheophyta</taxon>
        <taxon>Spermatophyta</taxon>
        <taxon>Magnoliopsida</taxon>
        <taxon>eudicotyledons</taxon>
        <taxon>Gunneridae</taxon>
        <taxon>Pentapetalae</taxon>
        <taxon>rosids</taxon>
        <taxon>fabids</taxon>
        <taxon>Malpighiales</taxon>
        <taxon>Euphorbiaceae</taxon>
        <taxon>Crotonoideae</taxon>
        <taxon>Jatropheae</taxon>
        <taxon>Jatropha</taxon>
    </lineage>
</organism>
<evidence type="ECO:0000256" key="9">
    <source>
        <dbReference type="ARBA" id="ARBA00023033"/>
    </source>
</evidence>
<dbReference type="Proteomes" id="UP000027138">
    <property type="component" value="Unassembled WGS sequence"/>
</dbReference>
<keyword evidence="10" id="KW-0472">Membrane</keyword>
<proteinExistence type="inferred from homology"/>
<evidence type="ECO:0008006" key="13">
    <source>
        <dbReference type="Google" id="ProtNLM"/>
    </source>
</evidence>
<dbReference type="InterPro" id="IPR036396">
    <property type="entry name" value="Cyt_P450_sf"/>
</dbReference>
<dbReference type="InterPro" id="IPR050665">
    <property type="entry name" value="Cytochrome_P450_Monooxygen"/>
</dbReference>
<sequence>MLEKWRHNEGKEIEVFQEFKVLASEIISRTAFGSSYFEGQRIFDMINQLTLIIGRNRYRIRIPGIRNLVKTRDDIEAEKIDQEIRDSIMNMIKKREEAAMMSQSHGFGTDFLGLLLKAHHDNSDPDQSKRLSVEEMIDECKSFYVVGHETTATSLTWTIFLLAIHTDWQDKARKEVLELFGQ</sequence>
<protein>
    <recommendedName>
        <fullName evidence="13">Cytochrome P450</fullName>
    </recommendedName>
</protein>
<dbReference type="EMBL" id="KK914491">
    <property type="protein sequence ID" value="KDP35189.1"/>
    <property type="molecule type" value="Genomic_DNA"/>
</dbReference>
<dbReference type="GO" id="GO:0020037">
    <property type="term" value="F:heme binding"/>
    <property type="evidence" value="ECO:0007669"/>
    <property type="project" value="InterPro"/>
</dbReference>
<reference evidence="11 12" key="1">
    <citation type="journal article" date="2014" name="PLoS ONE">
        <title>Global Analysis of Gene Expression Profiles in Physic Nut (Jatropha curcas L.) Seedlings Exposed to Salt Stress.</title>
        <authorList>
            <person name="Zhang L."/>
            <person name="Zhang C."/>
            <person name="Wu P."/>
            <person name="Chen Y."/>
            <person name="Li M."/>
            <person name="Jiang H."/>
            <person name="Wu G."/>
        </authorList>
    </citation>
    <scope>NUCLEOTIDE SEQUENCE [LARGE SCALE GENOMIC DNA]</scope>
    <source>
        <strain evidence="12">cv. GZQX0401</strain>
        <tissue evidence="11">Young leaves</tissue>
    </source>
</reference>
<keyword evidence="3" id="KW-0349">Heme</keyword>
<dbReference type="Gene3D" id="1.10.630.10">
    <property type="entry name" value="Cytochrome P450"/>
    <property type="match status" value="1"/>
</dbReference>
<name>A0A067KTN5_JATCU</name>
<dbReference type="PANTHER" id="PTHR24282:SF211">
    <property type="entry name" value="CYTOCHROME P450-RELATED"/>
    <property type="match status" value="1"/>
</dbReference>
<keyword evidence="6" id="KW-1133">Transmembrane helix</keyword>
<dbReference type="SUPFAM" id="SSF48264">
    <property type="entry name" value="Cytochrome P450"/>
    <property type="match status" value="1"/>
</dbReference>